<evidence type="ECO:0000256" key="5">
    <source>
        <dbReference type="SAM" id="Phobius"/>
    </source>
</evidence>
<evidence type="ECO:0000256" key="1">
    <source>
        <dbReference type="ARBA" id="ARBA00004141"/>
    </source>
</evidence>
<reference evidence="7 8" key="1">
    <citation type="journal article" date="2014" name="Genome Biol. Evol.">
        <title>The secreted proteins of Achlya hypogyna and Thraustotheca clavata identify the ancestral oomycete secretome and reveal gene acquisitions by horizontal gene transfer.</title>
        <authorList>
            <person name="Misner I."/>
            <person name="Blouin N."/>
            <person name="Leonard G."/>
            <person name="Richards T.A."/>
            <person name="Lane C.E."/>
        </authorList>
    </citation>
    <scope>NUCLEOTIDE SEQUENCE [LARGE SCALE GENOMIC DNA]</scope>
    <source>
        <strain evidence="7 8">ATCC 34112</strain>
    </source>
</reference>
<feature type="transmembrane region" description="Helical" evidence="5">
    <location>
        <begin position="777"/>
        <end position="797"/>
    </location>
</feature>
<feature type="transmembrane region" description="Helical" evidence="5">
    <location>
        <begin position="723"/>
        <end position="745"/>
    </location>
</feature>
<dbReference type="GO" id="GO:0016020">
    <property type="term" value="C:membrane"/>
    <property type="evidence" value="ECO:0007669"/>
    <property type="project" value="UniProtKB-SubCell"/>
</dbReference>
<evidence type="ECO:0000256" key="2">
    <source>
        <dbReference type="ARBA" id="ARBA00022692"/>
    </source>
</evidence>
<keyword evidence="2 5" id="KW-0812">Transmembrane</keyword>
<accession>A0A1V9Y460</accession>
<organism evidence="7 8">
    <name type="scientific">Thraustotheca clavata</name>
    <dbReference type="NCBI Taxonomy" id="74557"/>
    <lineage>
        <taxon>Eukaryota</taxon>
        <taxon>Sar</taxon>
        <taxon>Stramenopiles</taxon>
        <taxon>Oomycota</taxon>
        <taxon>Saprolegniomycetes</taxon>
        <taxon>Saprolegniales</taxon>
        <taxon>Achlyaceae</taxon>
        <taxon>Thraustotheca</taxon>
    </lineage>
</organism>
<proteinExistence type="predicted"/>
<feature type="non-terminal residue" evidence="7">
    <location>
        <position position="1"/>
    </location>
</feature>
<feature type="transmembrane region" description="Helical" evidence="5">
    <location>
        <begin position="457"/>
        <end position="475"/>
    </location>
</feature>
<name>A0A1V9Y460_9STRA</name>
<dbReference type="PANTHER" id="PTHR12308:SF73">
    <property type="entry name" value="ANOCTAMIN"/>
    <property type="match status" value="1"/>
</dbReference>
<dbReference type="InterPro" id="IPR049452">
    <property type="entry name" value="Anoctamin_TM"/>
</dbReference>
<keyword evidence="8" id="KW-1185">Reference proteome</keyword>
<dbReference type="GO" id="GO:0005254">
    <property type="term" value="F:chloride channel activity"/>
    <property type="evidence" value="ECO:0007669"/>
    <property type="project" value="TreeGrafter"/>
</dbReference>
<feature type="transmembrane region" description="Helical" evidence="5">
    <location>
        <begin position="430"/>
        <end position="451"/>
    </location>
</feature>
<keyword evidence="3 5" id="KW-1133">Transmembrane helix</keyword>
<comment type="caution">
    <text evidence="7">The sequence shown here is derived from an EMBL/GenBank/DDBJ whole genome shotgun (WGS) entry which is preliminary data.</text>
</comment>
<protein>
    <submittedName>
        <fullName evidence="7">Anoctamin</fullName>
    </submittedName>
</protein>
<feature type="transmembrane region" description="Helical" evidence="5">
    <location>
        <begin position="615"/>
        <end position="633"/>
    </location>
</feature>
<feature type="transmembrane region" description="Helical" evidence="5">
    <location>
        <begin position="654"/>
        <end position="677"/>
    </location>
</feature>
<gene>
    <name evidence="7" type="ORF">THRCLA_12024</name>
</gene>
<dbReference type="PANTHER" id="PTHR12308">
    <property type="entry name" value="ANOCTAMIN"/>
    <property type="match status" value="1"/>
</dbReference>
<feature type="domain" description="Anoctamin transmembrane" evidence="6">
    <location>
        <begin position="413"/>
        <end position="851"/>
    </location>
</feature>
<evidence type="ECO:0000256" key="3">
    <source>
        <dbReference type="ARBA" id="ARBA00022989"/>
    </source>
</evidence>
<evidence type="ECO:0000259" key="6">
    <source>
        <dbReference type="Pfam" id="PF04547"/>
    </source>
</evidence>
<evidence type="ECO:0000256" key="4">
    <source>
        <dbReference type="ARBA" id="ARBA00023136"/>
    </source>
</evidence>
<dbReference type="EMBL" id="JNBS01005230">
    <property type="protein sequence ID" value="OQR80494.1"/>
    <property type="molecule type" value="Genomic_DNA"/>
</dbReference>
<dbReference type="OrthoDB" id="296386at2759"/>
<dbReference type="Proteomes" id="UP000243217">
    <property type="component" value="Unassembled WGS sequence"/>
</dbReference>
<dbReference type="InterPro" id="IPR007632">
    <property type="entry name" value="Anoctamin"/>
</dbReference>
<sequence length="894" mass="103732">TRRSIMQSSSISAADIVMIFPRRSGGELQHPNRFTQNKFVRLMLGWHDRIQNELKAVFRSGKCFTTDDGNPFPLTKCNPLSTKWIKVTEINDPLHKNEYVCELQRRIDCLREEYVNYTASNKKTTEVIFCELVATAIAKRIQLACGLSTYMDKSQNCDMILLLIQADNLDLQIEAEHIKYRLQTSNKPFAPVHTQKLEKLHNENDTTIAEAKAHLQLSSFSMLYLSICSATRGRVKGIYSRSPISAEQNEEGEPEIDPWFNFRGDEDQINLHKAITLWGHNEVSDGVFPPPPRQEEKEMNIWQRFHNELFYIPKDPYTYLSLYTPYKIDPKYQPYYRHYPRKASNFTEDTLFRQVDRIRLCHSIVKQHINLNALKDAGYYLDLFALHDPEILKHLTHEWALKATLTSQPIGLLRNYFGEKIALYFAWLEFYTKCLTLPAVVGIFIYILVSLNLGNVYIAKFFFAFFIVAWSTIFTEFCKRKSAFYNVIWGIDAAQDFDVQPRVQYIGTKRMNPVNNKTEIFDMEKTSERRRQEIFYIVFFMVLAVLVALSGHFFFKYLATKLSDTTQTQWVAAVLNSIQIIILNNKVYRVVAEKLNAWENHRTDVQYEDHLFTKVFLFQFCNSFSSFFYIAYVKNYIHDPCINDNCLMELRAQLIVLFLVGAFVNNIVEVIVLIFLVQLNDVNDEANPCISNEANPCISNEELQALWAPYEENDLLAEYNEMVIQYGFVTLFVVAMPITPALAFLNNIIEVHVDAFMLCKGHRRPFPHPASSIEIGIWYYFLCMTTYLAIGTNIGILLFTNDPDDSFMMNTSTSAKWVIFLIAEHLCIGMKSLVAKAIPSTPLQLEYIQRRHKDIEASVFIGQFSDEDDYEDLFQQPENLNLFIHECSISLPKP</sequence>
<keyword evidence="4 5" id="KW-0472">Membrane</keyword>
<dbReference type="Pfam" id="PF04547">
    <property type="entry name" value="Anoctamin"/>
    <property type="match status" value="1"/>
</dbReference>
<dbReference type="AlphaFoldDB" id="A0A1V9Y460"/>
<feature type="transmembrane region" description="Helical" evidence="5">
    <location>
        <begin position="534"/>
        <end position="555"/>
    </location>
</feature>
<evidence type="ECO:0000313" key="8">
    <source>
        <dbReference type="Proteomes" id="UP000243217"/>
    </source>
</evidence>
<evidence type="ECO:0000313" key="7">
    <source>
        <dbReference type="EMBL" id="OQR80494.1"/>
    </source>
</evidence>
<comment type="subcellular location">
    <subcellularLocation>
        <location evidence="1">Membrane</location>
        <topology evidence="1">Multi-pass membrane protein</topology>
    </subcellularLocation>
</comment>